<organism evidence="1 2">
    <name type="scientific">Ambrosia artemisiifolia</name>
    <name type="common">Common ragweed</name>
    <dbReference type="NCBI Taxonomy" id="4212"/>
    <lineage>
        <taxon>Eukaryota</taxon>
        <taxon>Viridiplantae</taxon>
        <taxon>Streptophyta</taxon>
        <taxon>Embryophyta</taxon>
        <taxon>Tracheophyta</taxon>
        <taxon>Spermatophyta</taxon>
        <taxon>Magnoliopsida</taxon>
        <taxon>eudicotyledons</taxon>
        <taxon>Gunneridae</taxon>
        <taxon>Pentapetalae</taxon>
        <taxon>asterids</taxon>
        <taxon>campanulids</taxon>
        <taxon>Asterales</taxon>
        <taxon>Asteraceae</taxon>
        <taxon>Asteroideae</taxon>
        <taxon>Heliantheae alliance</taxon>
        <taxon>Heliantheae</taxon>
        <taxon>Ambrosia</taxon>
    </lineage>
</organism>
<dbReference type="EMBL" id="JAMZMK010007880">
    <property type="protein sequence ID" value="KAI7742872.1"/>
    <property type="molecule type" value="Genomic_DNA"/>
</dbReference>
<accession>A0AAD5GHN0</accession>
<evidence type="ECO:0000313" key="1">
    <source>
        <dbReference type="EMBL" id="KAI7742872.1"/>
    </source>
</evidence>
<evidence type="ECO:0000313" key="2">
    <source>
        <dbReference type="Proteomes" id="UP001206925"/>
    </source>
</evidence>
<dbReference type="AlphaFoldDB" id="A0AAD5GHN0"/>
<protein>
    <submittedName>
        <fullName evidence="1">Uncharacterized protein</fullName>
    </submittedName>
</protein>
<dbReference type="Proteomes" id="UP001206925">
    <property type="component" value="Unassembled WGS sequence"/>
</dbReference>
<comment type="caution">
    <text evidence="1">The sequence shown here is derived from an EMBL/GenBank/DDBJ whole genome shotgun (WGS) entry which is preliminary data.</text>
</comment>
<name>A0AAD5GHN0_AMBAR</name>
<sequence length="141" mass="15803">RYTLPFHAPFFIPNSILLLPPQKFPALISSPPDRCSSIPANKCSSGDSSLQAAFQTYGGGSYGGSEALFTSQGIMLVTKTMHTTDPKSFVRVPDEMFPKFYYKKDEPNKKLHSLTQMFDVTCKRTKGRTYADNYDNTTQEN</sequence>
<keyword evidence="2" id="KW-1185">Reference proteome</keyword>
<reference evidence="1" key="1">
    <citation type="submission" date="2022-06" db="EMBL/GenBank/DDBJ databases">
        <title>Uncovering the hologenomic basis of an extraordinary plant invasion.</title>
        <authorList>
            <person name="Bieker V.C."/>
            <person name="Martin M.D."/>
            <person name="Gilbert T."/>
            <person name="Hodgins K."/>
            <person name="Battlay P."/>
            <person name="Petersen B."/>
            <person name="Wilson J."/>
        </authorList>
    </citation>
    <scope>NUCLEOTIDE SEQUENCE</scope>
    <source>
        <strain evidence="1">AA19_3_7</strain>
        <tissue evidence="1">Leaf</tissue>
    </source>
</reference>
<gene>
    <name evidence="1" type="ORF">M8C21_027413</name>
</gene>
<proteinExistence type="predicted"/>
<feature type="non-terminal residue" evidence="1">
    <location>
        <position position="1"/>
    </location>
</feature>
<feature type="non-terminal residue" evidence="1">
    <location>
        <position position="141"/>
    </location>
</feature>